<evidence type="ECO:0000259" key="3">
    <source>
        <dbReference type="Pfam" id="PF02449"/>
    </source>
</evidence>
<dbReference type="RefSeq" id="WP_212985748.1">
    <property type="nucleotide sequence ID" value="NZ_BORU01000004.1"/>
</dbReference>
<keyword evidence="1" id="KW-0378">Hydrolase</keyword>
<dbReference type="InterPro" id="IPR017853">
    <property type="entry name" value="GH"/>
</dbReference>
<evidence type="ECO:0000256" key="1">
    <source>
        <dbReference type="ARBA" id="ARBA00022801"/>
    </source>
</evidence>
<dbReference type="Gene3D" id="3.20.20.80">
    <property type="entry name" value="Glycosidases"/>
    <property type="match status" value="1"/>
</dbReference>
<keyword evidence="5" id="KW-1185">Reference proteome</keyword>
<dbReference type="Pfam" id="PF02449">
    <property type="entry name" value="Glyco_hydro_42"/>
    <property type="match status" value="1"/>
</dbReference>
<dbReference type="SUPFAM" id="SSF51445">
    <property type="entry name" value="(Trans)glycosidases"/>
    <property type="match status" value="1"/>
</dbReference>
<dbReference type="EMBL" id="BORU01000004">
    <property type="protein sequence ID" value="GIO57526.1"/>
    <property type="molecule type" value="Genomic_DNA"/>
</dbReference>
<accession>A0ABQ4LLZ6</accession>
<dbReference type="InterPro" id="IPR013529">
    <property type="entry name" value="Glyco_hydro_42_N"/>
</dbReference>
<name>A0ABQ4LLZ6_9BACL</name>
<keyword evidence="2" id="KW-0326">Glycosidase</keyword>
<reference evidence="4 5" key="1">
    <citation type="submission" date="2021-03" db="EMBL/GenBank/DDBJ databases">
        <title>Antimicrobial resistance genes in bacteria isolated from Japanese honey, and their potential for conferring macrolide and lincosamide resistance in the American foulbrood pathogen Paenibacillus larvae.</title>
        <authorList>
            <person name="Okamoto M."/>
            <person name="Kumagai M."/>
            <person name="Kanamori H."/>
            <person name="Takamatsu D."/>
        </authorList>
    </citation>
    <scope>NUCLEOTIDE SEQUENCE [LARGE SCALE GENOMIC DNA]</scope>
    <source>
        <strain evidence="4 5">J21TS7</strain>
    </source>
</reference>
<gene>
    <name evidence="4" type="ORF">J21TS7_58440</name>
</gene>
<evidence type="ECO:0000313" key="4">
    <source>
        <dbReference type="EMBL" id="GIO57526.1"/>
    </source>
</evidence>
<feature type="domain" description="Glycoside hydrolase family 42 N-terminal" evidence="3">
    <location>
        <begin position="523"/>
        <end position="616"/>
    </location>
</feature>
<protein>
    <recommendedName>
        <fullName evidence="3">Glycoside hydrolase family 42 N-terminal domain-containing protein</fullName>
    </recommendedName>
</protein>
<evidence type="ECO:0000313" key="5">
    <source>
        <dbReference type="Proteomes" id="UP000676601"/>
    </source>
</evidence>
<sequence>MSRHIIILCDPDFPAAGKLPQAGDFQHAAEVAVVRAEELADALRGVDQGCFVNLHAPYFPKTAWTEISAFLHRGGSLISAGGAPFKIPVVRDNGSWVSETEQTAYHQELYIHEALRVDTSKVTKLAVSDRIPLLNGQEGLFELADAWNLVPHTTKSADLPQQMGSAGPMSTQIYPLLTGLSAEGREIAAPIVLWENSRVTFAGSRWMFVFLPLTEAFWSGKGAAHLIDWARFCARGVTELSLKPNYASYEAGEHAVLTLQTQILQRGESRSAAPELWSFELEVSHEGGRGEAWTHRFQTQVTKEQNFVRIPVPLALKSGLYRIVCRAEGPDGEIRMLRQGFWGRDDLLLAEGSPITRSRDYFIKDGRPLPVVGMTYMTSDVARKFLFLPNVDVWERDMAQMAKAGINWIRTGVWTAYRNIMQVDGHASEEVLRAIDAFFLTAKRHGLQVTFTFFSFTPETWEGLNPYLDPQSVEAQKRFIRSIVSRHTATTHVDWDLINEPSMFDPPRIFSEGPRSARDPFEHQAFVEWLERRHGDIRSLQEAWNMTPDQLPDFASVSIPEAEEINFDVQDMHKAKKGTRWLDYCLFSMDMHNRWAEQLVGTIKELCPDHLVTVGQDEALGAQRPSPFFYEQAVDYTTVHSWWLNDYLVWDGIFTKTPDKPNLVQETGIMYVETPDGRAKRSEAELRSILERKYAYAFSTGGAGAIHWIWNTNFYMDNANESHIGALRADGTEKPEADVSYDFGRFIAATRDLFTDRELEDIVAVFPYSNDFSNRAFAFQSTTRLTRLLAYDLKLPFRAASEYHLDALRQKAPKLILLPSPHNMDSRALDELLELVKETGATLLATGPLGLDAYWRPTTRLDAVLGERRLANVRREEMLGVNGRLLPVSFGHRRIAEVAKEIPAAGTGASMDALVDVPLGKGRLIWSPLPLELNGRDEPILELYRYAAAAAGVERELEWLAGGDLPGVYGRKLSFKDGSLYVFVSEYGWDAPVQVKDPQTGAVYSFTLESDRSVLFAADREGRITAVYRPDEVDIQVD</sequence>
<evidence type="ECO:0000256" key="2">
    <source>
        <dbReference type="ARBA" id="ARBA00023295"/>
    </source>
</evidence>
<dbReference type="Proteomes" id="UP000676601">
    <property type="component" value="Unassembled WGS sequence"/>
</dbReference>
<proteinExistence type="predicted"/>
<comment type="caution">
    <text evidence="4">The sequence shown here is derived from an EMBL/GenBank/DDBJ whole genome shotgun (WGS) entry which is preliminary data.</text>
</comment>
<organism evidence="4 5">
    <name type="scientific">Paenibacillus cineris</name>
    <dbReference type="NCBI Taxonomy" id="237530"/>
    <lineage>
        <taxon>Bacteria</taxon>
        <taxon>Bacillati</taxon>
        <taxon>Bacillota</taxon>
        <taxon>Bacilli</taxon>
        <taxon>Bacillales</taxon>
        <taxon>Paenibacillaceae</taxon>
        <taxon>Paenibacillus</taxon>
    </lineage>
</organism>